<evidence type="ECO:0000313" key="3">
    <source>
        <dbReference type="EMBL" id="KAK2612684.1"/>
    </source>
</evidence>
<dbReference type="GO" id="GO:0019748">
    <property type="term" value="P:secondary metabolic process"/>
    <property type="evidence" value="ECO:0007669"/>
    <property type="project" value="TreeGrafter"/>
</dbReference>
<dbReference type="SUPFAM" id="SSF53474">
    <property type="entry name" value="alpha/beta-Hydrolases"/>
    <property type="match status" value="1"/>
</dbReference>
<comment type="caution">
    <text evidence="3">The sequence shown here is derived from an EMBL/GenBank/DDBJ whole genome shotgun (WGS) entry which is preliminary data.</text>
</comment>
<keyword evidence="4" id="KW-1185">Reference proteome</keyword>
<dbReference type="AlphaFoldDB" id="A0AAJ0CXA8"/>
<dbReference type="GO" id="GO:0016787">
    <property type="term" value="F:hydrolase activity"/>
    <property type="evidence" value="ECO:0007669"/>
    <property type="project" value="UniProtKB-KW"/>
</dbReference>
<keyword evidence="1" id="KW-0378">Hydrolase</keyword>
<dbReference type="GO" id="GO:0005737">
    <property type="term" value="C:cytoplasm"/>
    <property type="evidence" value="ECO:0007669"/>
    <property type="project" value="TreeGrafter"/>
</dbReference>
<evidence type="ECO:0000259" key="2">
    <source>
        <dbReference type="Pfam" id="PF03959"/>
    </source>
</evidence>
<dbReference type="PANTHER" id="PTHR48070:SF6">
    <property type="entry name" value="ESTERASE OVCA2"/>
    <property type="match status" value="1"/>
</dbReference>
<sequence length="225" mass="25440">MKFLCLHGMGTSSQIFKMQTAAFRYELGDGHTYEFVQGIVPWELPGELDKIADPSNQYYAYYDLNSTASFITALDGLEKYAETEGPFDGVMAYSQGAGLAAMLLVRRQLLRPREMPLFRCALFFSPLQVYDPVAYVERNEIKVLDGNTIKMSSLSIPITIIYGEKDNRKMECLNFQRICDPHILSVYVHHGGHEVPGLRVKANDLKETVKMARRCIIRAELSGTI</sequence>
<gene>
    <name evidence="3" type="ORF">QQS21_001301</name>
</gene>
<accession>A0AAJ0CXA8</accession>
<dbReference type="GO" id="GO:0005634">
    <property type="term" value="C:nucleus"/>
    <property type="evidence" value="ECO:0007669"/>
    <property type="project" value="TreeGrafter"/>
</dbReference>
<dbReference type="InterPro" id="IPR029058">
    <property type="entry name" value="AB_hydrolase_fold"/>
</dbReference>
<dbReference type="Pfam" id="PF03959">
    <property type="entry name" value="FSH1"/>
    <property type="match status" value="1"/>
</dbReference>
<dbReference type="InterPro" id="IPR005645">
    <property type="entry name" value="FSH-like_dom"/>
</dbReference>
<organism evidence="3 4">
    <name type="scientific">Conoideocrella luteorostrata</name>
    <dbReference type="NCBI Taxonomy" id="1105319"/>
    <lineage>
        <taxon>Eukaryota</taxon>
        <taxon>Fungi</taxon>
        <taxon>Dikarya</taxon>
        <taxon>Ascomycota</taxon>
        <taxon>Pezizomycotina</taxon>
        <taxon>Sordariomycetes</taxon>
        <taxon>Hypocreomycetidae</taxon>
        <taxon>Hypocreales</taxon>
        <taxon>Clavicipitaceae</taxon>
        <taxon>Conoideocrella</taxon>
    </lineage>
</organism>
<protein>
    <recommendedName>
        <fullName evidence="2">Serine hydrolase domain-containing protein</fullName>
    </recommendedName>
</protein>
<dbReference type="Gene3D" id="3.40.50.1820">
    <property type="entry name" value="alpha/beta hydrolase"/>
    <property type="match status" value="1"/>
</dbReference>
<dbReference type="Proteomes" id="UP001251528">
    <property type="component" value="Unassembled WGS sequence"/>
</dbReference>
<name>A0AAJ0CXA8_9HYPO</name>
<reference evidence="3" key="1">
    <citation type="submission" date="2023-06" db="EMBL/GenBank/DDBJ databases">
        <title>Conoideocrella luteorostrata (Hypocreales: Clavicipitaceae), a potential biocontrol fungus for elongate hemlock scale in United States Christmas tree production areas.</title>
        <authorList>
            <person name="Barrett H."/>
            <person name="Lovett B."/>
            <person name="Macias A.M."/>
            <person name="Stajich J.E."/>
            <person name="Kasson M.T."/>
        </authorList>
    </citation>
    <scope>NUCLEOTIDE SEQUENCE</scope>
    <source>
        <strain evidence="3">ARSEF 14590</strain>
    </source>
</reference>
<proteinExistence type="predicted"/>
<dbReference type="InterPro" id="IPR050593">
    <property type="entry name" value="LovG"/>
</dbReference>
<evidence type="ECO:0000256" key="1">
    <source>
        <dbReference type="ARBA" id="ARBA00022801"/>
    </source>
</evidence>
<feature type="domain" description="Serine hydrolase" evidence="2">
    <location>
        <begin position="2"/>
        <end position="199"/>
    </location>
</feature>
<evidence type="ECO:0000313" key="4">
    <source>
        <dbReference type="Proteomes" id="UP001251528"/>
    </source>
</evidence>
<dbReference type="EMBL" id="JASWJB010000013">
    <property type="protein sequence ID" value="KAK2612684.1"/>
    <property type="molecule type" value="Genomic_DNA"/>
</dbReference>
<dbReference type="PANTHER" id="PTHR48070">
    <property type="entry name" value="ESTERASE OVCA2"/>
    <property type="match status" value="1"/>
</dbReference>